<proteinExistence type="predicted"/>
<dbReference type="FunFam" id="1.10.8.60:FF:000030">
    <property type="entry name" value="replication factor C subunit 3"/>
    <property type="match status" value="1"/>
</dbReference>
<dbReference type="InterPro" id="IPR050238">
    <property type="entry name" value="DNA_Rep/Repair_Clamp_Loader"/>
</dbReference>
<dbReference type="OrthoDB" id="761538at2759"/>
<dbReference type="SUPFAM" id="SSF52540">
    <property type="entry name" value="P-loop containing nucleoside triphosphate hydrolases"/>
    <property type="match status" value="1"/>
</dbReference>
<dbReference type="InterPro" id="IPR027417">
    <property type="entry name" value="P-loop_NTPase"/>
</dbReference>
<dbReference type="GO" id="GO:0006281">
    <property type="term" value="P:DNA repair"/>
    <property type="evidence" value="ECO:0007669"/>
    <property type="project" value="TreeGrafter"/>
</dbReference>
<accession>A0A6P8E2G9</accession>
<dbReference type="GO" id="GO:0003677">
    <property type="term" value="F:DNA binding"/>
    <property type="evidence" value="ECO:0007669"/>
    <property type="project" value="InterPro"/>
</dbReference>
<feature type="region of interest" description="Disordered" evidence="1">
    <location>
        <begin position="172"/>
        <end position="241"/>
    </location>
</feature>
<feature type="compositionally biased region" description="Basic and acidic residues" evidence="1">
    <location>
        <begin position="230"/>
        <end position="239"/>
    </location>
</feature>
<dbReference type="GeneID" id="116213375"/>
<evidence type="ECO:0000256" key="1">
    <source>
        <dbReference type="SAM" id="MobiDB-lite"/>
    </source>
</evidence>
<feature type="region of interest" description="Disordered" evidence="1">
    <location>
        <begin position="565"/>
        <end position="586"/>
    </location>
</feature>
<evidence type="ECO:0000313" key="3">
    <source>
        <dbReference type="RefSeq" id="XP_031404122.1"/>
    </source>
</evidence>
<dbReference type="AlphaFoldDB" id="A0A6P8E2G9"/>
<sequence length="666" mass="75707">MPTPPLILRSASEPDICVRSGTIPNPNCSYWSAPAPKTLWRRMSKKLASIRKIRKEHSNCSDLTEENLQEHNIRQEIIHRSSKCSPYYKGLLALDMDSSVDIGTSSPGQESHSTTVHTSSTSVSSFIVKMRSFGSSKTRGVPGSSTPTSAQLETTLLTREISADKRTLKDSSGRILKAKEKPLRERVSEADQEPGAVQNIRKPSNPRAATKSRRATSRDEQHHSSSKVTIRVDDRDSSDRSMTGTEFVWASKYRPKALKDFICNRDIALSLQGQIKDGNCGHFIFEGQPGVGKRTMIWAMLREVFGPDKIQAREERKVFDLGGDSRGSIEVSVRESTQHVEVSVSKLKGYEKHIIVELIKETQSKSSNKAPDDCRAMILYEADRLSTDALLYIRWLLEKHKNTKVFFCCSDVSKLQPIKPLCSVLKLLPPSRDEIIQVLEFIAKQEGIHLPYRLAEKIADSSKNNLRQAIRSFEATWQKTNRLMEDQVILTGWEDDIAMIAKKITQEQSSKQLYKIRGKLQLLSEHNVSPEFIFEFLVQELKKHLDEQLQDRVDCLFKEYKGDDGRQFESNKPNWPRNPKEEASKRCNSSMKRNFQDFMGVEGESVPWMHFAAEFSFSSSPILHILVSLLSRSRIHCPIHELLQTFGLQQERKLDYLAVHGLFANT</sequence>
<reference evidence="3" key="2">
    <citation type="submission" date="2025-08" db="UniProtKB">
        <authorList>
            <consortium name="RefSeq"/>
        </authorList>
    </citation>
    <scope>IDENTIFICATION</scope>
    <source>
        <tissue evidence="3">Leaf</tissue>
    </source>
</reference>
<dbReference type="Pfam" id="PF21960">
    <property type="entry name" value="RCF1-5-like_lid"/>
    <property type="match status" value="1"/>
</dbReference>
<keyword evidence="2" id="KW-1185">Reference proteome</keyword>
<protein>
    <submittedName>
        <fullName evidence="3">Uncharacterized protein LOC116213375 isoform X1</fullName>
    </submittedName>
</protein>
<dbReference type="PANTHER" id="PTHR11669">
    <property type="entry name" value="REPLICATION FACTOR C / DNA POLYMERASE III GAMMA-TAU SUBUNIT"/>
    <property type="match status" value="1"/>
</dbReference>
<dbReference type="Gene3D" id="1.20.272.10">
    <property type="match status" value="1"/>
</dbReference>
<dbReference type="Proteomes" id="UP000515151">
    <property type="component" value="Chromosome 7"/>
</dbReference>
<dbReference type="PANTHER" id="PTHR11669:SF52">
    <property type="entry name" value="OS10G0574500 PROTEIN"/>
    <property type="match status" value="1"/>
</dbReference>
<dbReference type="RefSeq" id="XP_031404122.1">
    <property type="nucleotide sequence ID" value="XM_031548262.1"/>
</dbReference>
<feature type="region of interest" description="Disordered" evidence="1">
    <location>
        <begin position="102"/>
        <end position="121"/>
    </location>
</feature>
<feature type="region of interest" description="Disordered" evidence="1">
    <location>
        <begin position="134"/>
        <end position="154"/>
    </location>
</feature>
<dbReference type="GO" id="GO:0006261">
    <property type="term" value="P:DNA-templated DNA replication"/>
    <property type="evidence" value="ECO:0007669"/>
    <property type="project" value="TreeGrafter"/>
</dbReference>
<reference evidence="2" key="1">
    <citation type="journal article" date="2020" name="Plant Biotechnol. J.">
        <title>The pomegranate (Punica granatum L.) draft genome dissects genetic divergence between soft- and hard-seeded cultivars.</title>
        <authorList>
            <person name="Luo X."/>
            <person name="Li H."/>
            <person name="Wu Z."/>
            <person name="Yao W."/>
            <person name="Zhao P."/>
            <person name="Cao D."/>
            <person name="Yu H."/>
            <person name="Li K."/>
            <person name="Poudel K."/>
            <person name="Zhao D."/>
            <person name="Zhang F."/>
            <person name="Xia X."/>
            <person name="Chen L."/>
            <person name="Wang Q."/>
            <person name="Jing D."/>
            <person name="Cao S."/>
        </authorList>
    </citation>
    <scope>NUCLEOTIDE SEQUENCE [LARGE SCALE GENOMIC DNA]</scope>
    <source>
        <strain evidence="2">cv. Tunisia</strain>
    </source>
</reference>
<name>A0A6P8E2G9_PUNGR</name>
<evidence type="ECO:0000313" key="2">
    <source>
        <dbReference type="Proteomes" id="UP000515151"/>
    </source>
</evidence>
<dbReference type="InterPro" id="IPR008921">
    <property type="entry name" value="DNA_pol3_clamp-load_cplx_C"/>
</dbReference>
<organism evidence="2 3">
    <name type="scientific">Punica granatum</name>
    <name type="common">Pomegranate</name>
    <dbReference type="NCBI Taxonomy" id="22663"/>
    <lineage>
        <taxon>Eukaryota</taxon>
        <taxon>Viridiplantae</taxon>
        <taxon>Streptophyta</taxon>
        <taxon>Embryophyta</taxon>
        <taxon>Tracheophyta</taxon>
        <taxon>Spermatophyta</taxon>
        <taxon>Magnoliopsida</taxon>
        <taxon>eudicotyledons</taxon>
        <taxon>Gunneridae</taxon>
        <taxon>Pentapetalae</taxon>
        <taxon>rosids</taxon>
        <taxon>malvids</taxon>
        <taxon>Myrtales</taxon>
        <taxon>Lythraceae</taxon>
        <taxon>Punica</taxon>
    </lineage>
</organism>
<dbReference type="Gene3D" id="1.10.8.60">
    <property type="match status" value="1"/>
</dbReference>
<gene>
    <name evidence="3" type="primary">LOC116213375</name>
</gene>
<feature type="compositionally biased region" description="Basic and acidic residues" evidence="1">
    <location>
        <begin position="172"/>
        <end position="189"/>
    </location>
</feature>
<feature type="compositionally biased region" description="Low complexity" evidence="1">
    <location>
        <begin position="111"/>
        <end position="121"/>
    </location>
</feature>
<dbReference type="GO" id="GO:0005634">
    <property type="term" value="C:nucleus"/>
    <property type="evidence" value="ECO:0007669"/>
    <property type="project" value="TreeGrafter"/>
</dbReference>
<dbReference type="GO" id="GO:0005663">
    <property type="term" value="C:DNA replication factor C complex"/>
    <property type="evidence" value="ECO:0007669"/>
    <property type="project" value="TreeGrafter"/>
</dbReference>
<dbReference type="GO" id="GO:0003689">
    <property type="term" value="F:DNA clamp loader activity"/>
    <property type="evidence" value="ECO:0007669"/>
    <property type="project" value="TreeGrafter"/>
</dbReference>
<dbReference type="SUPFAM" id="SSF48019">
    <property type="entry name" value="post-AAA+ oligomerization domain-like"/>
    <property type="match status" value="1"/>
</dbReference>
<dbReference type="Gene3D" id="3.40.50.300">
    <property type="entry name" value="P-loop containing nucleotide triphosphate hydrolases"/>
    <property type="match status" value="1"/>
</dbReference>